<sequence>MHFRLKRTGSDAFLLKKKQLEWLAELKPGGFFVLKENLARSDGKSTGDMDGYVGFQAVLRRS</sequence>
<evidence type="ECO:0000313" key="2">
    <source>
        <dbReference type="EMBL" id="OTG31006.1"/>
    </source>
</evidence>
<dbReference type="Gramene" id="mRNA:HanXRQr2_Chr03g0105581">
    <property type="protein sequence ID" value="mRNA:HanXRQr2_Chr03g0105581"/>
    <property type="gene ID" value="HanXRQr2_Chr03g0105581"/>
</dbReference>
<accession>A0A251V7B1</accession>
<reference evidence="1" key="3">
    <citation type="submission" date="2020-06" db="EMBL/GenBank/DDBJ databases">
        <title>Helianthus annuus Genome sequencing and assembly Release 2.</title>
        <authorList>
            <person name="Gouzy J."/>
            <person name="Langlade N."/>
            <person name="Munos S."/>
        </authorList>
    </citation>
    <scope>NUCLEOTIDE SEQUENCE</scope>
    <source>
        <tissue evidence="1">Leaves</tissue>
    </source>
</reference>
<dbReference type="Proteomes" id="UP000215914">
    <property type="component" value="Chromosome 3"/>
</dbReference>
<gene>
    <name evidence="2" type="ORF">HannXRQ_Chr03g0070701</name>
    <name evidence="1" type="ORF">HanXRQr2_Chr03g0105581</name>
</gene>
<evidence type="ECO:0000313" key="3">
    <source>
        <dbReference type="Proteomes" id="UP000215914"/>
    </source>
</evidence>
<dbReference type="InParanoid" id="A0A251V7B1"/>
<dbReference type="EMBL" id="CM007892">
    <property type="protein sequence ID" value="OTG31006.1"/>
    <property type="molecule type" value="Genomic_DNA"/>
</dbReference>
<reference evidence="1" key="1">
    <citation type="journal article" date="2017" name="Nature">
        <title>The sunflower genome provides insights into oil metabolism, flowering and Asterid evolution.</title>
        <authorList>
            <person name="Badouin H."/>
            <person name="Gouzy J."/>
            <person name="Grassa C.J."/>
            <person name="Murat F."/>
            <person name="Staton S.E."/>
            <person name="Cottret L."/>
            <person name="Lelandais-Briere C."/>
            <person name="Owens G.L."/>
            <person name="Carrere S."/>
            <person name="Mayjonade B."/>
            <person name="Legrand L."/>
            <person name="Gill N."/>
            <person name="Kane N.C."/>
            <person name="Bowers J.E."/>
            <person name="Hubner S."/>
            <person name="Bellec A."/>
            <person name="Berard A."/>
            <person name="Berges H."/>
            <person name="Blanchet N."/>
            <person name="Boniface M.C."/>
            <person name="Brunel D."/>
            <person name="Catrice O."/>
            <person name="Chaidir N."/>
            <person name="Claudel C."/>
            <person name="Donnadieu C."/>
            <person name="Faraut T."/>
            <person name="Fievet G."/>
            <person name="Helmstetter N."/>
            <person name="King M."/>
            <person name="Knapp S.J."/>
            <person name="Lai Z."/>
            <person name="Le Paslier M.C."/>
            <person name="Lippi Y."/>
            <person name="Lorenzon L."/>
            <person name="Mandel J.R."/>
            <person name="Marage G."/>
            <person name="Marchand G."/>
            <person name="Marquand E."/>
            <person name="Bret-Mestries E."/>
            <person name="Morien E."/>
            <person name="Nambeesan S."/>
            <person name="Nguyen T."/>
            <person name="Pegot-Espagnet P."/>
            <person name="Pouilly N."/>
            <person name="Raftis F."/>
            <person name="Sallet E."/>
            <person name="Schiex T."/>
            <person name="Thomas J."/>
            <person name="Vandecasteele C."/>
            <person name="Vares D."/>
            <person name="Vear F."/>
            <person name="Vautrin S."/>
            <person name="Crespi M."/>
            <person name="Mangin B."/>
            <person name="Burke J.M."/>
            <person name="Salse J."/>
            <person name="Munos S."/>
            <person name="Vincourt P."/>
            <person name="Rieseberg L.H."/>
            <person name="Langlade N.B."/>
        </authorList>
    </citation>
    <scope>NUCLEOTIDE SEQUENCE</scope>
    <source>
        <tissue evidence="1">Leaves</tissue>
    </source>
</reference>
<dbReference type="EMBL" id="MNCJ02000318">
    <property type="protein sequence ID" value="KAF5814008.1"/>
    <property type="molecule type" value="Genomic_DNA"/>
</dbReference>
<keyword evidence="3" id="KW-1185">Reference proteome</keyword>
<dbReference type="AlphaFoldDB" id="A0A251V7B1"/>
<name>A0A251V7B1_HELAN</name>
<organism evidence="2 3">
    <name type="scientific">Helianthus annuus</name>
    <name type="common">Common sunflower</name>
    <dbReference type="NCBI Taxonomy" id="4232"/>
    <lineage>
        <taxon>Eukaryota</taxon>
        <taxon>Viridiplantae</taxon>
        <taxon>Streptophyta</taxon>
        <taxon>Embryophyta</taxon>
        <taxon>Tracheophyta</taxon>
        <taxon>Spermatophyta</taxon>
        <taxon>Magnoliopsida</taxon>
        <taxon>eudicotyledons</taxon>
        <taxon>Gunneridae</taxon>
        <taxon>Pentapetalae</taxon>
        <taxon>asterids</taxon>
        <taxon>campanulids</taxon>
        <taxon>Asterales</taxon>
        <taxon>Asteraceae</taxon>
        <taxon>Asteroideae</taxon>
        <taxon>Heliantheae alliance</taxon>
        <taxon>Heliantheae</taxon>
        <taxon>Helianthus</taxon>
    </lineage>
</organism>
<evidence type="ECO:0000313" key="1">
    <source>
        <dbReference type="EMBL" id="KAF5814008.1"/>
    </source>
</evidence>
<proteinExistence type="predicted"/>
<reference evidence="2" key="2">
    <citation type="submission" date="2017-02" db="EMBL/GenBank/DDBJ databases">
        <title>Sunflower complete genome.</title>
        <authorList>
            <person name="Langlade N."/>
            <person name="Munos S."/>
        </authorList>
    </citation>
    <scope>NUCLEOTIDE SEQUENCE [LARGE SCALE GENOMIC DNA]</scope>
    <source>
        <tissue evidence="2">Leaves</tissue>
    </source>
</reference>
<protein>
    <submittedName>
        <fullName evidence="2">Uncharacterized protein</fullName>
    </submittedName>
</protein>